<dbReference type="RefSeq" id="WP_085773872.1">
    <property type="nucleotide sequence ID" value="NZ_AP027149.1"/>
</dbReference>
<accession>A0A1W6N1W4</accession>
<feature type="domain" description="VOC" evidence="1">
    <location>
        <begin position="7"/>
        <end position="121"/>
    </location>
</feature>
<dbReference type="SUPFAM" id="SSF54593">
    <property type="entry name" value="Glyoxalase/Bleomycin resistance protein/Dihydroxybiphenyl dioxygenase"/>
    <property type="match status" value="2"/>
</dbReference>
<gene>
    <name evidence="2" type="ORF">B1812_20380</name>
</gene>
<organism evidence="2 3">
    <name type="scientific">Methylocystis bryophila</name>
    <dbReference type="NCBI Taxonomy" id="655015"/>
    <lineage>
        <taxon>Bacteria</taxon>
        <taxon>Pseudomonadati</taxon>
        <taxon>Pseudomonadota</taxon>
        <taxon>Alphaproteobacteria</taxon>
        <taxon>Hyphomicrobiales</taxon>
        <taxon>Methylocystaceae</taxon>
        <taxon>Methylocystis</taxon>
    </lineage>
</organism>
<proteinExistence type="predicted"/>
<feature type="domain" description="VOC" evidence="1">
    <location>
        <begin position="138"/>
        <end position="252"/>
    </location>
</feature>
<dbReference type="PROSITE" id="PS51819">
    <property type="entry name" value="VOC"/>
    <property type="match status" value="2"/>
</dbReference>
<dbReference type="AlphaFoldDB" id="A0A1W6N1W4"/>
<dbReference type="OrthoDB" id="9793039at2"/>
<dbReference type="STRING" id="655015.B1812_20380"/>
<sequence length="268" mass="28887">MSSEHGSFVWYELATRDMAEAKAFYAEVLGWTAREVSQAGRPYSLFAAADAPVAGCLPLPELAGASPHWLGYVGVDDVGAAVATTRELGGAVYVPPTEVPGSSRFSIIADPQGTTLGLIERLQQSPQELGKDLSLQGRVGWHELLAADYASAFDFYSALLGWRKRDRLDGYMGAYQNFAVRAQTIGGMFSKPPTLAHPFWLYYFNVADIDAAARRVEAARGAIYYGPIEAPGGACVLHCADSQGATFALLERRALKPVGYFTPRPSAN</sequence>
<dbReference type="InterPro" id="IPR004360">
    <property type="entry name" value="Glyas_Fos-R_dOase_dom"/>
</dbReference>
<dbReference type="EMBL" id="CP019948">
    <property type="protein sequence ID" value="ARN83842.1"/>
    <property type="molecule type" value="Genomic_DNA"/>
</dbReference>
<dbReference type="KEGG" id="mbry:B1812_20380"/>
<dbReference type="InterPro" id="IPR052164">
    <property type="entry name" value="Anthracycline_SecMetBiosynth"/>
</dbReference>
<dbReference type="Pfam" id="PF00903">
    <property type="entry name" value="Glyoxalase"/>
    <property type="match status" value="2"/>
</dbReference>
<evidence type="ECO:0000313" key="3">
    <source>
        <dbReference type="Proteomes" id="UP000193978"/>
    </source>
</evidence>
<dbReference type="InterPro" id="IPR029068">
    <property type="entry name" value="Glyas_Bleomycin-R_OHBP_Dase"/>
</dbReference>
<keyword evidence="3" id="KW-1185">Reference proteome</keyword>
<dbReference type="CDD" id="cd07247">
    <property type="entry name" value="SgaA_N_like"/>
    <property type="match status" value="2"/>
</dbReference>
<dbReference type="PANTHER" id="PTHR33993:SF14">
    <property type="entry name" value="GB|AAF24581.1"/>
    <property type="match status" value="1"/>
</dbReference>
<name>A0A1W6N1W4_9HYPH</name>
<protein>
    <submittedName>
        <fullName evidence="2">Glyoxalase</fullName>
    </submittedName>
</protein>
<reference evidence="2 3" key="1">
    <citation type="submission" date="2017-02" db="EMBL/GenBank/DDBJ databases">
        <authorList>
            <person name="Peterson S.W."/>
        </authorList>
    </citation>
    <scope>NUCLEOTIDE SEQUENCE [LARGE SCALE GENOMIC DNA]</scope>
    <source>
        <strain evidence="2 3">S285</strain>
    </source>
</reference>
<dbReference type="InterPro" id="IPR037523">
    <property type="entry name" value="VOC_core"/>
</dbReference>
<evidence type="ECO:0000259" key="1">
    <source>
        <dbReference type="PROSITE" id="PS51819"/>
    </source>
</evidence>
<evidence type="ECO:0000313" key="2">
    <source>
        <dbReference type="EMBL" id="ARN83842.1"/>
    </source>
</evidence>
<dbReference type="Proteomes" id="UP000193978">
    <property type="component" value="Chromosome"/>
</dbReference>
<dbReference type="PANTHER" id="PTHR33993">
    <property type="entry name" value="GLYOXALASE-RELATED"/>
    <property type="match status" value="1"/>
</dbReference>
<dbReference type="Gene3D" id="3.10.180.10">
    <property type="entry name" value="2,3-Dihydroxybiphenyl 1,2-Dioxygenase, domain 1"/>
    <property type="match status" value="2"/>
</dbReference>